<reference evidence="1 2" key="2">
    <citation type="journal article" date="2017" name="Int. J. Syst. Evol. Microbiol.">
        <title>Gordonia phthalatica sp. nov., a di-n-butyl phthalate-degrading bacterium isolated from activated sludge.</title>
        <authorList>
            <person name="Jin D."/>
            <person name="Kong X."/>
            <person name="Jia M."/>
            <person name="Yu X."/>
            <person name="Wang X."/>
            <person name="Zhuang X."/>
            <person name="Deng Y."/>
            <person name="Bai Z."/>
        </authorList>
    </citation>
    <scope>NUCLEOTIDE SEQUENCE [LARGE SCALE GENOMIC DNA]</scope>
    <source>
        <strain evidence="1 2">QH-11</strain>
    </source>
</reference>
<dbReference type="KEGG" id="goq:ACH46_00050"/>
<dbReference type="Proteomes" id="UP000063789">
    <property type="component" value="Chromosome"/>
</dbReference>
<organism evidence="1 2">
    <name type="scientific">Gordonia phthalatica</name>
    <dbReference type="NCBI Taxonomy" id="1136941"/>
    <lineage>
        <taxon>Bacteria</taxon>
        <taxon>Bacillati</taxon>
        <taxon>Actinomycetota</taxon>
        <taxon>Actinomycetes</taxon>
        <taxon>Mycobacteriales</taxon>
        <taxon>Gordoniaceae</taxon>
        <taxon>Gordonia</taxon>
    </lineage>
</organism>
<dbReference type="EMBL" id="CP011853">
    <property type="protein sequence ID" value="ALG83194.1"/>
    <property type="molecule type" value="Genomic_DNA"/>
</dbReference>
<proteinExistence type="predicted"/>
<sequence>MFACSGVVIVFGGEATVDVGDPGADAVLVALQGLQVDGVGEVRGEELVALDLEPLAVLSQLGQFLGAGGQAFVERRLDLRGEGGVLGLGDRDVSVAVGDELLGDADRHGPPGAVLTLGGPAGTDVVAVADALLVGWVVQLHP</sequence>
<dbReference type="PATRIC" id="fig|1136941.3.peg.8"/>
<evidence type="ECO:0000313" key="2">
    <source>
        <dbReference type="Proteomes" id="UP000063789"/>
    </source>
</evidence>
<dbReference type="AlphaFoldDB" id="A0A0N9MZJ2"/>
<accession>A0A0N9MZJ2</accession>
<evidence type="ECO:0000313" key="1">
    <source>
        <dbReference type="EMBL" id="ALG83194.1"/>
    </source>
</evidence>
<keyword evidence="2" id="KW-1185">Reference proteome</keyword>
<protein>
    <submittedName>
        <fullName evidence="1">Uncharacterized protein</fullName>
    </submittedName>
</protein>
<reference evidence="2" key="1">
    <citation type="submission" date="2015-06" db="EMBL/GenBank/DDBJ databases">
        <title>Complete genome sequence and metabolic analysis of phthalate degradation pathway in Gordonia sp. QH-11.</title>
        <authorList>
            <person name="Jin D."/>
            <person name="Kong X."/>
            <person name="Bai Z."/>
        </authorList>
    </citation>
    <scope>NUCLEOTIDE SEQUENCE [LARGE SCALE GENOMIC DNA]</scope>
    <source>
        <strain evidence="2">QH-11</strain>
    </source>
</reference>
<gene>
    <name evidence="1" type="ORF">ACH46_00050</name>
</gene>
<name>A0A0N9MZJ2_9ACTN</name>